<protein>
    <submittedName>
        <fullName evidence="2">Uncharacterized protein</fullName>
    </submittedName>
</protein>
<comment type="caution">
    <text evidence="2">The sequence shown here is derived from an EMBL/GenBank/DDBJ whole genome shotgun (WGS) entry which is preliminary data.</text>
</comment>
<feature type="compositionally biased region" description="Basic and acidic residues" evidence="1">
    <location>
        <begin position="429"/>
        <end position="442"/>
    </location>
</feature>
<organism evidence="2 3">
    <name type="scientific">Rhodopirellula sallentina SM41</name>
    <dbReference type="NCBI Taxonomy" id="1263870"/>
    <lineage>
        <taxon>Bacteria</taxon>
        <taxon>Pseudomonadati</taxon>
        <taxon>Planctomycetota</taxon>
        <taxon>Planctomycetia</taxon>
        <taxon>Pirellulales</taxon>
        <taxon>Pirellulaceae</taxon>
        <taxon>Rhodopirellula</taxon>
    </lineage>
</organism>
<feature type="compositionally biased region" description="Basic and acidic residues" evidence="1">
    <location>
        <begin position="107"/>
        <end position="116"/>
    </location>
</feature>
<dbReference type="Proteomes" id="UP000011885">
    <property type="component" value="Unassembled WGS sequence"/>
</dbReference>
<feature type="region of interest" description="Disordered" evidence="1">
    <location>
        <begin position="413"/>
        <end position="483"/>
    </location>
</feature>
<sequence>MAAALSIAGRSMGMLDEVAQLQIDASQALAESQAKEREAANVQAEIDRHANRRKHHEQTMQRIETDMAKIKDHRETRSRELESASKAVEESERKHEEEVATVAEAEQESKDADRARSTAQREVAKAQRAVRDARNKKDQTKIDEANQRLDEARKRDKESSREQQQARQTVQKQKHRVNQAQHAINQAKHKVATAEHHLKTLATQLARIEGQMQAAEKNLDADDAEFAPQRRQIEEARAAATELMATAKSAQQKALSRMETIDMQAAANEGTSNDPSTPQEAFERARDLERLIAKKFKEFRSADLALVQSIEPSEARKLVSVPLPERPKFEVESLDRSARTQESMRRQFETLGTAERQAENMAEFAQALLARAKGLEQEGLQITLAERRESAAQERSQSAEDDGGAVSDMTSLMAKRSKQQESPGSNGERGNDGQSRSDREADGTTNSTRSEAFTVVEEKSVTAPPPPREFASPMPARRFASEGGTRAKGWTFVDSWYLIGPFDNASRANIHKQFPPESMVDLDAEYRTRAAVNPVQWRFYQSTSPKIEPRHLQGEYVIYYAWTQLHFDEPTDVWIAVGSDDRSDLWINDVRVWSSSDVLKAWKIDEGLRRVRFQAGYNKVLYRIENGNGPWAFSMCLNLDSQTRVGP</sequence>
<evidence type="ECO:0000313" key="3">
    <source>
        <dbReference type="Proteomes" id="UP000011885"/>
    </source>
</evidence>
<dbReference type="AlphaFoldDB" id="M5TUX0"/>
<feature type="region of interest" description="Disordered" evidence="1">
    <location>
        <begin position="48"/>
        <end position="181"/>
    </location>
</feature>
<dbReference type="PATRIC" id="fig|1263870.3.peg.6057"/>
<proteinExistence type="predicted"/>
<keyword evidence="3" id="KW-1185">Reference proteome</keyword>
<name>M5TUX0_9BACT</name>
<feature type="compositionally biased region" description="Basic and acidic residues" evidence="1">
    <location>
        <begin position="57"/>
        <end position="98"/>
    </location>
</feature>
<evidence type="ECO:0000313" key="2">
    <source>
        <dbReference type="EMBL" id="EMI52834.1"/>
    </source>
</evidence>
<evidence type="ECO:0000256" key="1">
    <source>
        <dbReference type="SAM" id="MobiDB-lite"/>
    </source>
</evidence>
<feature type="compositionally biased region" description="Basic and acidic residues" evidence="1">
    <location>
        <begin position="122"/>
        <end position="161"/>
    </location>
</feature>
<accession>M5TUX0</accession>
<reference evidence="2 3" key="1">
    <citation type="journal article" date="2013" name="Mar. Genomics">
        <title>Expression of sulfatases in Rhodopirellula baltica and the diversity of sulfatases in the genus Rhodopirellula.</title>
        <authorList>
            <person name="Wegner C.E."/>
            <person name="Richter-Heitmann T."/>
            <person name="Klindworth A."/>
            <person name="Klockow C."/>
            <person name="Richter M."/>
            <person name="Achstetter T."/>
            <person name="Glockner F.O."/>
            <person name="Harder J."/>
        </authorList>
    </citation>
    <scope>NUCLEOTIDE SEQUENCE [LARGE SCALE GENOMIC DNA]</scope>
    <source>
        <strain evidence="2 3">SM41</strain>
    </source>
</reference>
<dbReference type="EMBL" id="ANOH01000402">
    <property type="protein sequence ID" value="EMI52834.1"/>
    <property type="molecule type" value="Genomic_DNA"/>
</dbReference>
<gene>
    <name evidence="2" type="ORF">RSSM_05717</name>
</gene>